<protein>
    <submittedName>
        <fullName evidence="2">Uncharacterized protein</fullName>
    </submittedName>
</protein>
<dbReference type="EMBL" id="BGZK01000750">
    <property type="protein sequence ID" value="GBP59045.1"/>
    <property type="molecule type" value="Genomic_DNA"/>
</dbReference>
<proteinExistence type="predicted"/>
<accession>A0A4C1X9V8</accession>
<dbReference type="Proteomes" id="UP000299102">
    <property type="component" value="Unassembled WGS sequence"/>
</dbReference>
<organism evidence="2 3">
    <name type="scientific">Eumeta variegata</name>
    <name type="common">Bagworm moth</name>
    <name type="synonym">Eumeta japonica</name>
    <dbReference type="NCBI Taxonomy" id="151549"/>
    <lineage>
        <taxon>Eukaryota</taxon>
        <taxon>Metazoa</taxon>
        <taxon>Ecdysozoa</taxon>
        <taxon>Arthropoda</taxon>
        <taxon>Hexapoda</taxon>
        <taxon>Insecta</taxon>
        <taxon>Pterygota</taxon>
        <taxon>Neoptera</taxon>
        <taxon>Endopterygota</taxon>
        <taxon>Lepidoptera</taxon>
        <taxon>Glossata</taxon>
        <taxon>Ditrysia</taxon>
        <taxon>Tineoidea</taxon>
        <taxon>Psychidae</taxon>
        <taxon>Oiketicinae</taxon>
        <taxon>Eumeta</taxon>
    </lineage>
</organism>
<dbReference type="AlphaFoldDB" id="A0A4C1X9V8"/>
<name>A0A4C1X9V8_EUMVA</name>
<reference evidence="2 3" key="1">
    <citation type="journal article" date="2019" name="Commun. Biol.">
        <title>The bagworm genome reveals a unique fibroin gene that provides high tensile strength.</title>
        <authorList>
            <person name="Kono N."/>
            <person name="Nakamura H."/>
            <person name="Ohtoshi R."/>
            <person name="Tomita M."/>
            <person name="Numata K."/>
            <person name="Arakawa K."/>
        </authorList>
    </citation>
    <scope>NUCLEOTIDE SEQUENCE [LARGE SCALE GENOMIC DNA]</scope>
</reference>
<evidence type="ECO:0000256" key="1">
    <source>
        <dbReference type="SAM" id="MobiDB-lite"/>
    </source>
</evidence>
<sequence>MAGRRLKPPPHAAEGAHQRRLRSDVVHVGNDDNYMNNPIFKYLACKMTTESSFDASAHTLLNGGCFKLDPPRDLCA</sequence>
<evidence type="ECO:0000313" key="2">
    <source>
        <dbReference type="EMBL" id="GBP59045.1"/>
    </source>
</evidence>
<comment type="caution">
    <text evidence="2">The sequence shown here is derived from an EMBL/GenBank/DDBJ whole genome shotgun (WGS) entry which is preliminary data.</text>
</comment>
<gene>
    <name evidence="2" type="ORF">EVAR_15048_1</name>
</gene>
<keyword evidence="3" id="KW-1185">Reference proteome</keyword>
<feature type="region of interest" description="Disordered" evidence="1">
    <location>
        <begin position="1"/>
        <end position="22"/>
    </location>
</feature>
<evidence type="ECO:0000313" key="3">
    <source>
        <dbReference type="Proteomes" id="UP000299102"/>
    </source>
</evidence>